<keyword evidence="2" id="KW-1185">Reference proteome</keyword>
<gene>
    <name evidence="1" type="ORF">L1987_20449</name>
</gene>
<evidence type="ECO:0000313" key="2">
    <source>
        <dbReference type="Proteomes" id="UP001056120"/>
    </source>
</evidence>
<reference evidence="2" key="1">
    <citation type="journal article" date="2022" name="Mol. Ecol. Resour.">
        <title>The genomes of chicory, endive, great burdock and yacon provide insights into Asteraceae palaeo-polyploidization history and plant inulin production.</title>
        <authorList>
            <person name="Fan W."/>
            <person name="Wang S."/>
            <person name="Wang H."/>
            <person name="Wang A."/>
            <person name="Jiang F."/>
            <person name="Liu H."/>
            <person name="Zhao H."/>
            <person name="Xu D."/>
            <person name="Zhang Y."/>
        </authorList>
    </citation>
    <scope>NUCLEOTIDE SEQUENCE [LARGE SCALE GENOMIC DNA]</scope>
    <source>
        <strain evidence="2">cv. Yunnan</strain>
    </source>
</reference>
<dbReference type="Proteomes" id="UP001056120">
    <property type="component" value="Linkage Group LG07"/>
</dbReference>
<proteinExistence type="predicted"/>
<organism evidence="1 2">
    <name type="scientific">Smallanthus sonchifolius</name>
    <dbReference type="NCBI Taxonomy" id="185202"/>
    <lineage>
        <taxon>Eukaryota</taxon>
        <taxon>Viridiplantae</taxon>
        <taxon>Streptophyta</taxon>
        <taxon>Embryophyta</taxon>
        <taxon>Tracheophyta</taxon>
        <taxon>Spermatophyta</taxon>
        <taxon>Magnoliopsida</taxon>
        <taxon>eudicotyledons</taxon>
        <taxon>Gunneridae</taxon>
        <taxon>Pentapetalae</taxon>
        <taxon>asterids</taxon>
        <taxon>campanulids</taxon>
        <taxon>Asterales</taxon>
        <taxon>Asteraceae</taxon>
        <taxon>Asteroideae</taxon>
        <taxon>Heliantheae alliance</taxon>
        <taxon>Millerieae</taxon>
        <taxon>Smallanthus</taxon>
    </lineage>
</organism>
<sequence length="215" mass="23803">MLFTYEECFVLSPGLSKPPPEKILLTSERKDNLYVLDMNKITPSGSVSCFLSKASVDESALWHRRLSHGNVKTINKLVGGNLLMHMDQFHPTNVMSMGKKSYCLNGVAKRRNRTLIECARSMLADSKLPLTFWAKIPLKQVKSEQAAQMSQVATFMNLIIQIPSIDPPSVADAIDHSATDIEAPVANEVTTSDAVEDTFATTTKDVPEQNHINLD</sequence>
<dbReference type="EMBL" id="CM042024">
    <property type="protein sequence ID" value="KAI3810827.1"/>
    <property type="molecule type" value="Genomic_DNA"/>
</dbReference>
<comment type="caution">
    <text evidence="1">The sequence shown here is derived from an EMBL/GenBank/DDBJ whole genome shotgun (WGS) entry which is preliminary data.</text>
</comment>
<reference evidence="1 2" key="2">
    <citation type="journal article" date="2022" name="Mol. Ecol. Resour.">
        <title>The genomes of chicory, endive, great burdock and yacon provide insights into Asteraceae paleo-polyploidization history and plant inulin production.</title>
        <authorList>
            <person name="Fan W."/>
            <person name="Wang S."/>
            <person name="Wang H."/>
            <person name="Wang A."/>
            <person name="Jiang F."/>
            <person name="Liu H."/>
            <person name="Zhao H."/>
            <person name="Xu D."/>
            <person name="Zhang Y."/>
        </authorList>
    </citation>
    <scope>NUCLEOTIDE SEQUENCE [LARGE SCALE GENOMIC DNA]</scope>
    <source>
        <strain evidence="2">cv. Yunnan</strain>
        <tissue evidence="1">Leaves</tissue>
    </source>
</reference>
<evidence type="ECO:0000313" key="1">
    <source>
        <dbReference type="EMBL" id="KAI3810827.1"/>
    </source>
</evidence>
<protein>
    <submittedName>
        <fullName evidence="1">Uncharacterized protein</fullName>
    </submittedName>
</protein>
<name>A0ACB9ISL3_9ASTR</name>
<accession>A0ACB9ISL3</accession>